<dbReference type="InterPro" id="IPR001347">
    <property type="entry name" value="SIS_dom"/>
</dbReference>
<dbReference type="EMBL" id="QOUI01000003">
    <property type="protein sequence ID" value="RCK70154.1"/>
    <property type="molecule type" value="Genomic_DNA"/>
</dbReference>
<accession>A0A367YWA3</accession>
<dbReference type="InterPro" id="IPR009057">
    <property type="entry name" value="Homeodomain-like_sf"/>
</dbReference>
<dbReference type="PROSITE" id="PS51071">
    <property type="entry name" value="HTH_RPIR"/>
    <property type="match status" value="1"/>
</dbReference>
<reference evidence="6 7" key="1">
    <citation type="submission" date="2018-07" db="EMBL/GenBank/DDBJ databases">
        <title>Desertimonas flava gen. nov. sp. nov.</title>
        <authorList>
            <person name="Liu S."/>
        </authorList>
    </citation>
    <scope>NUCLEOTIDE SEQUENCE [LARGE SCALE GENOMIC DNA]</scope>
    <source>
        <strain evidence="6 7">16Sb5-5</strain>
    </source>
</reference>
<feature type="domain" description="SIS" evidence="5">
    <location>
        <begin position="135"/>
        <end position="279"/>
    </location>
</feature>
<evidence type="ECO:0000313" key="6">
    <source>
        <dbReference type="EMBL" id="RCK70154.1"/>
    </source>
</evidence>
<dbReference type="AlphaFoldDB" id="A0A367YWA3"/>
<dbReference type="GO" id="GO:1901135">
    <property type="term" value="P:carbohydrate derivative metabolic process"/>
    <property type="evidence" value="ECO:0007669"/>
    <property type="project" value="InterPro"/>
</dbReference>
<dbReference type="InterPro" id="IPR000281">
    <property type="entry name" value="HTH_RpiR"/>
</dbReference>
<dbReference type="InterPro" id="IPR046348">
    <property type="entry name" value="SIS_dom_sf"/>
</dbReference>
<evidence type="ECO:0000256" key="2">
    <source>
        <dbReference type="ARBA" id="ARBA00023125"/>
    </source>
</evidence>
<organism evidence="6 7">
    <name type="scientific">Desertihabitans brevis</name>
    <dbReference type="NCBI Taxonomy" id="2268447"/>
    <lineage>
        <taxon>Bacteria</taxon>
        <taxon>Bacillati</taxon>
        <taxon>Actinomycetota</taxon>
        <taxon>Actinomycetes</taxon>
        <taxon>Propionibacteriales</taxon>
        <taxon>Propionibacteriaceae</taxon>
        <taxon>Desertihabitans</taxon>
    </lineage>
</organism>
<dbReference type="CDD" id="cd05013">
    <property type="entry name" value="SIS_RpiR"/>
    <property type="match status" value="1"/>
</dbReference>
<dbReference type="InterPro" id="IPR036388">
    <property type="entry name" value="WH-like_DNA-bd_sf"/>
</dbReference>
<dbReference type="PROSITE" id="PS51464">
    <property type="entry name" value="SIS"/>
    <property type="match status" value="1"/>
</dbReference>
<dbReference type="SUPFAM" id="SSF46689">
    <property type="entry name" value="Homeodomain-like"/>
    <property type="match status" value="1"/>
</dbReference>
<evidence type="ECO:0000259" key="5">
    <source>
        <dbReference type="PROSITE" id="PS51464"/>
    </source>
</evidence>
<sequence>MRDVDRALTQSPMQQIRDALPGLNAAMARVAQLVLDHPQEVGRAPITRLAEQAGTSPATVTRLAVLLGYDGYPALRAAIAEENGRDAQAAWESDIGRMISPDDPADQVLTTLAGTQANAMRVALGAIDLPTATRVADAIAAAGRIHLFGEWGDSIAMQELHLRLLRIGRPCWFHSGRQESQVVASLLGAGDVALTLSRSGNDPVAEDFLGRAREHGARTVLITGVAGTPLERVADEVLLTGTPNGSAWTDYFGGRTSDVLAASLLFVLVAQRSADSLERAFTGGAHPDARDRPPPSRK</sequence>
<dbReference type="GO" id="GO:0003700">
    <property type="term" value="F:DNA-binding transcription factor activity"/>
    <property type="evidence" value="ECO:0007669"/>
    <property type="project" value="InterPro"/>
</dbReference>
<evidence type="ECO:0000256" key="3">
    <source>
        <dbReference type="ARBA" id="ARBA00023163"/>
    </source>
</evidence>
<dbReference type="Proteomes" id="UP000252770">
    <property type="component" value="Unassembled WGS sequence"/>
</dbReference>
<gene>
    <name evidence="6" type="ORF">DT076_05600</name>
</gene>
<dbReference type="InterPro" id="IPR035472">
    <property type="entry name" value="RpiR-like_SIS"/>
</dbReference>
<proteinExistence type="predicted"/>
<keyword evidence="7" id="KW-1185">Reference proteome</keyword>
<dbReference type="GO" id="GO:0003677">
    <property type="term" value="F:DNA binding"/>
    <property type="evidence" value="ECO:0007669"/>
    <property type="project" value="UniProtKB-KW"/>
</dbReference>
<dbReference type="InterPro" id="IPR047640">
    <property type="entry name" value="RpiR-like"/>
</dbReference>
<dbReference type="Pfam" id="PF01418">
    <property type="entry name" value="HTH_6"/>
    <property type="match status" value="1"/>
</dbReference>
<keyword evidence="3" id="KW-0804">Transcription</keyword>
<evidence type="ECO:0000259" key="4">
    <source>
        <dbReference type="PROSITE" id="PS51071"/>
    </source>
</evidence>
<feature type="domain" description="HTH rpiR-type" evidence="4">
    <location>
        <begin position="10"/>
        <end position="86"/>
    </location>
</feature>
<evidence type="ECO:0000256" key="1">
    <source>
        <dbReference type="ARBA" id="ARBA00023015"/>
    </source>
</evidence>
<dbReference type="Gene3D" id="1.10.10.10">
    <property type="entry name" value="Winged helix-like DNA-binding domain superfamily/Winged helix DNA-binding domain"/>
    <property type="match status" value="1"/>
</dbReference>
<keyword evidence="2" id="KW-0238">DNA-binding</keyword>
<dbReference type="GO" id="GO:0097367">
    <property type="term" value="F:carbohydrate derivative binding"/>
    <property type="evidence" value="ECO:0007669"/>
    <property type="project" value="InterPro"/>
</dbReference>
<dbReference type="Pfam" id="PF01380">
    <property type="entry name" value="SIS"/>
    <property type="match status" value="1"/>
</dbReference>
<comment type="caution">
    <text evidence="6">The sequence shown here is derived from an EMBL/GenBank/DDBJ whole genome shotgun (WGS) entry which is preliminary data.</text>
</comment>
<dbReference type="PANTHER" id="PTHR30514">
    <property type="entry name" value="GLUCOKINASE"/>
    <property type="match status" value="1"/>
</dbReference>
<dbReference type="PANTHER" id="PTHR30514:SF1">
    <property type="entry name" value="HTH-TYPE TRANSCRIPTIONAL REGULATOR HEXR-RELATED"/>
    <property type="match status" value="1"/>
</dbReference>
<evidence type="ECO:0000313" key="7">
    <source>
        <dbReference type="Proteomes" id="UP000252770"/>
    </source>
</evidence>
<keyword evidence="1" id="KW-0805">Transcription regulation</keyword>
<protein>
    <submittedName>
        <fullName evidence="6">MurR/RpiR family transcriptional regulator</fullName>
    </submittedName>
</protein>
<dbReference type="Gene3D" id="3.40.50.10490">
    <property type="entry name" value="Glucose-6-phosphate isomerase like protein, domain 1"/>
    <property type="match status" value="1"/>
</dbReference>
<dbReference type="RefSeq" id="WP_114125697.1">
    <property type="nucleotide sequence ID" value="NZ_QOUI01000003.1"/>
</dbReference>
<name>A0A367YWA3_9ACTN</name>
<dbReference type="SUPFAM" id="SSF53697">
    <property type="entry name" value="SIS domain"/>
    <property type="match status" value="1"/>
</dbReference>